<evidence type="ECO:0000259" key="2">
    <source>
        <dbReference type="Pfam" id="PF07731"/>
    </source>
</evidence>
<dbReference type="PROSITE" id="PS51318">
    <property type="entry name" value="TAT"/>
    <property type="match status" value="1"/>
</dbReference>
<organism evidence="4 5">
    <name type="scientific">Nonomuraea rosea</name>
    <dbReference type="NCBI Taxonomy" id="638574"/>
    <lineage>
        <taxon>Bacteria</taxon>
        <taxon>Bacillati</taxon>
        <taxon>Actinomycetota</taxon>
        <taxon>Actinomycetes</taxon>
        <taxon>Streptosporangiales</taxon>
        <taxon>Streptosporangiaceae</taxon>
        <taxon>Nonomuraea</taxon>
    </lineage>
</organism>
<feature type="domain" description="Plastocyanin-like" evidence="2">
    <location>
        <begin position="511"/>
        <end position="629"/>
    </location>
</feature>
<feature type="domain" description="Plastocyanin-like" evidence="3">
    <location>
        <begin position="101"/>
        <end position="137"/>
    </location>
</feature>
<dbReference type="Pfam" id="PF07732">
    <property type="entry name" value="Cu-oxidase_3"/>
    <property type="match status" value="2"/>
</dbReference>
<sequence length="644" mass="71131">MQQGVPSVAAVDEEGVFRRRPTRRQAFAGTGAAIGVALGGWGWTQARARAGEPPREPALVLDKFVDRLPIPPVVKPRQRGPLWELTIRMRVAERRLHSQMPPTRLWTYEGSFPGPTIEVERGQRVRVAWVNQLAAPIPLEAVQVSDEGLPADKPPANYPGRDGVEPVPEVRALPAWAAVHLHGSRTGGGNDGWAENAVHPGDAQLSEYPNDQPATTLWYHDHAMHLTRFTVFSGLVGMYLVRDKEETALGLPRGRQEIPLVLCDRNFDLGSEGTPDGRLLHKVILERVEPPSPGFFLGPYNLVNGVVWPYLDVEPRWYRFRVLNASNARTYRLMLLDQDGQPLSGAMKVIGSDSGLLGAPAPVTGALTLAPAERADVLVDFSALAGRTLKLVDTYPGVTPGQPNPRNGIPEPDIMKINVSGGDPGGGFTLPAVISPSFKRLTHDDVPETHGHRWIVVPPAATFTGQPNELGMWEMAEVDPGSVTIPSAGIVQVQGPDGTVKTLRRVAGEYADRSDFVIPRDQWEVWNFLILTRQPHPMHVHMIRFQTLSRDVYDRTGWSDSVRGTTKPITFLRQGPLEGHEQGWKDVVRAQGVELATVLGKFDQVGRYVYHCHILEHEMHMMRPYVVMPPEVLKLHPHEAGGHH</sequence>
<evidence type="ECO:0000256" key="1">
    <source>
        <dbReference type="ARBA" id="ARBA00010609"/>
    </source>
</evidence>
<proteinExistence type="inferred from homology"/>
<comment type="similarity">
    <text evidence="1">Belongs to the multicopper oxidase family.</text>
</comment>
<dbReference type="EMBL" id="BAABDQ010000037">
    <property type="protein sequence ID" value="GAA3602505.1"/>
    <property type="molecule type" value="Genomic_DNA"/>
</dbReference>
<dbReference type="SUPFAM" id="SSF49503">
    <property type="entry name" value="Cupredoxins"/>
    <property type="match status" value="3"/>
</dbReference>
<dbReference type="CDD" id="cd13844">
    <property type="entry name" value="CuRO_1_BOD_CotA_like"/>
    <property type="match status" value="1"/>
</dbReference>
<dbReference type="InterPro" id="IPR011707">
    <property type="entry name" value="Cu-oxidase-like_N"/>
</dbReference>
<reference evidence="5" key="1">
    <citation type="journal article" date="2019" name="Int. J. Syst. Evol. Microbiol.">
        <title>The Global Catalogue of Microorganisms (GCM) 10K type strain sequencing project: providing services to taxonomists for standard genome sequencing and annotation.</title>
        <authorList>
            <consortium name="The Broad Institute Genomics Platform"/>
            <consortium name="The Broad Institute Genome Sequencing Center for Infectious Disease"/>
            <person name="Wu L."/>
            <person name="Ma J."/>
        </authorList>
    </citation>
    <scope>NUCLEOTIDE SEQUENCE [LARGE SCALE GENOMIC DNA]</scope>
    <source>
        <strain evidence="5">JCM 17326</strain>
    </source>
</reference>
<protein>
    <submittedName>
        <fullName evidence="4">Multicopper oxidase domain-containing protein</fullName>
    </submittedName>
</protein>
<dbReference type="PANTHER" id="PTHR48267">
    <property type="entry name" value="CUPREDOXIN SUPERFAMILY PROTEIN"/>
    <property type="match status" value="1"/>
</dbReference>
<dbReference type="InterPro" id="IPR006311">
    <property type="entry name" value="TAT_signal"/>
</dbReference>
<dbReference type="Gene3D" id="2.60.40.420">
    <property type="entry name" value="Cupredoxins - blue copper proteins"/>
    <property type="match status" value="3"/>
</dbReference>
<evidence type="ECO:0000259" key="3">
    <source>
        <dbReference type="Pfam" id="PF07732"/>
    </source>
</evidence>
<dbReference type="InterPro" id="IPR008972">
    <property type="entry name" value="Cupredoxin"/>
</dbReference>
<dbReference type="Pfam" id="PF07731">
    <property type="entry name" value="Cu-oxidase_2"/>
    <property type="match status" value="1"/>
</dbReference>
<dbReference type="Proteomes" id="UP001500630">
    <property type="component" value="Unassembled WGS sequence"/>
</dbReference>
<dbReference type="InterPro" id="IPR011706">
    <property type="entry name" value="Cu-oxidase_C"/>
</dbReference>
<dbReference type="InterPro" id="IPR045087">
    <property type="entry name" value="Cu-oxidase_fam"/>
</dbReference>
<accession>A0ABP6Z9L5</accession>
<evidence type="ECO:0000313" key="4">
    <source>
        <dbReference type="EMBL" id="GAA3602505.1"/>
    </source>
</evidence>
<feature type="domain" description="Plastocyanin-like" evidence="3">
    <location>
        <begin position="177"/>
        <end position="245"/>
    </location>
</feature>
<name>A0ABP6Z9L5_9ACTN</name>
<gene>
    <name evidence="4" type="ORF">GCM10022419_103590</name>
</gene>
<dbReference type="PANTHER" id="PTHR48267:SF1">
    <property type="entry name" value="BILIRUBIN OXIDASE"/>
    <property type="match status" value="1"/>
</dbReference>
<evidence type="ECO:0000313" key="5">
    <source>
        <dbReference type="Proteomes" id="UP001500630"/>
    </source>
</evidence>
<comment type="caution">
    <text evidence="4">The sequence shown here is derived from an EMBL/GenBank/DDBJ whole genome shotgun (WGS) entry which is preliminary data.</text>
</comment>
<keyword evidence="5" id="KW-1185">Reference proteome</keyword>